<dbReference type="PANTHER" id="PTHR12268:SF13">
    <property type="entry name" value="E3 UBIQUITIN-PROTEIN LIGASE KCMF1"/>
    <property type="match status" value="1"/>
</dbReference>
<keyword evidence="8" id="KW-0479">Metal-binding</keyword>
<dbReference type="CDD" id="cd02338">
    <property type="entry name" value="ZZ_PCMF_like"/>
    <property type="match status" value="1"/>
</dbReference>
<evidence type="ECO:0000256" key="2">
    <source>
        <dbReference type="ARBA" id="ARBA00004371"/>
    </source>
</evidence>
<keyword evidence="7" id="KW-0808">Transferase</keyword>
<dbReference type="InterPro" id="IPR008598">
    <property type="entry name" value="Di19_Zn-bd"/>
</dbReference>
<dbReference type="PROSITE" id="PS50135">
    <property type="entry name" value="ZF_ZZ_2"/>
    <property type="match status" value="1"/>
</dbReference>
<evidence type="ECO:0000256" key="9">
    <source>
        <dbReference type="ARBA" id="ARBA00022753"/>
    </source>
</evidence>
<dbReference type="InterPro" id="IPR050774">
    <property type="entry name" value="KCMF1/Dystrophin"/>
</dbReference>
<feature type="compositionally biased region" description="Basic and acidic residues" evidence="15">
    <location>
        <begin position="370"/>
        <end position="379"/>
    </location>
</feature>
<evidence type="ECO:0000256" key="7">
    <source>
        <dbReference type="ARBA" id="ARBA00022679"/>
    </source>
</evidence>
<dbReference type="GO" id="GO:0005770">
    <property type="term" value="C:late endosome"/>
    <property type="evidence" value="ECO:0007669"/>
    <property type="project" value="UniProtKB-SubCell"/>
</dbReference>
<feature type="compositionally biased region" description="Polar residues" evidence="15">
    <location>
        <begin position="380"/>
        <end position="404"/>
    </location>
</feature>
<dbReference type="EC" id="2.3.2.27" evidence="5"/>
<feature type="region of interest" description="Disordered" evidence="15">
    <location>
        <begin position="138"/>
        <end position="177"/>
    </location>
</feature>
<keyword evidence="10 14" id="KW-0863">Zinc-finger</keyword>
<protein>
    <recommendedName>
        <fullName evidence="6">E3 ubiquitin-protein ligase KCMF1</fullName>
        <ecNumber evidence="5">2.3.2.27</ecNumber>
    </recommendedName>
</protein>
<evidence type="ECO:0000256" key="6">
    <source>
        <dbReference type="ARBA" id="ARBA00014999"/>
    </source>
</evidence>
<feature type="domain" description="ZZ-type" evidence="16">
    <location>
        <begin position="5"/>
        <end position="61"/>
    </location>
</feature>
<evidence type="ECO:0000313" key="18">
    <source>
        <dbReference type="EMBL" id="CAL5137011.1"/>
    </source>
</evidence>
<dbReference type="Proteomes" id="UP001497525">
    <property type="component" value="Unassembled WGS sequence"/>
</dbReference>
<evidence type="ECO:0000313" key="19">
    <source>
        <dbReference type="Proteomes" id="UP001497525"/>
    </source>
</evidence>
<evidence type="ECO:0000259" key="17">
    <source>
        <dbReference type="PROSITE" id="PS50157"/>
    </source>
</evidence>
<evidence type="ECO:0000259" key="16">
    <source>
        <dbReference type="PROSITE" id="PS50135"/>
    </source>
</evidence>
<comment type="catalytic activity">
    <reaction evidence="1">
        <text>S-ubiquitinyl-[E2 ubiquitin-conjugating enzyme]-L-cysteine + [acceptor protein]-L-lysine = [E2 ubiquitin-conjugating enzyme]-L-cysteine + N(6)-ubiquitinyl-[acceptor protein]-L-lysine.</text>
        <dbReference type="EC" id="2.3.2.27"/>
    </reaction>
</comment>
<evidence type="ECO:0000256" key="1">
    <source>
        <dbReference type="ARBA" id="ARBA00000900"/>
    </source>
</evidence>
<dbReference type="PROSITE" id="PS01357">
    <property type="entry name" value="ZF_ZZ_1"/>
    <property type="match status" value="1"/>
</dbReference>
<dbReference type="Gene3D" id="3.30.60.90">
    <property type="match status" value="1"/>
</dbReference>
<dbReference type="InterPro" id="IPR013087">
    <property type="entry name" value="Znf_C2H2_type"/>
</dbReference>
<evidence type="ECO:0000256" key="10">
    <source>
        <dbReference type="ARBA" id="ARBA00022771"/>
    </source>
</evidence>
<feature type="compositionally biased region" description="Polar residues" evidence="15">
    <location>
        <begin position="163"/>
        <end position="174"/>
    </location>
</feature>
<dbReference type="GO" id="GO:0061630">
    <property type="term" value="F:ubiquitin protein ligase activity"/>
    <property type="evidence" value="ECO:0007669"/>
    <property type="project" value="UniProtKB-EC"/>
</dbReference>
<comment type="caution">
    <text evidence="18">The sequence shown here is derived from an EMBL/GenBank/DDBJ whole genome shotgun (WGS) entry which is preliminary data.</text>
</comment>
<evidence type="ECO:0000256" key="13">
    <source>
        <dbReference type="ARBA" id="ARBA00023228"/>
    </source>
</evidence>
<dbReference type="SMART" id="SM00291">
    <property type="entry name" value="ZnF_ZZ"/>
    <property type="match status" value="1"/>
</dbReference>
<evidence type="ECO:0000256" key="14">
    <source>
        <dbReference type="PROSITE-ProRule" id="PRU00228"/>
    </source>
</evidence>
<keyword evidence="13" id="KW-0458">Lysosome</keyword>
<accession>A0AAV2TKQ9</accession>
<evidence type="ECO:0000256" key="12">
    <source>
        <dbReference type="ARBA" id="ARBA00022833"/>
    </source>
</evidence>
<proteinExistence type="inferred from homology"/>
<dbReference type="InterPro" id="IPR000433">
    <property type="entry name" value="Znf_ZZ"/>
</dbReference>
<evidence type="ECO:0000256" key="3">
    <source>
        <dbReference type="ARBA" id="ARBA00004603"/>
    </source>
</evidence>
<feature type="region of interest" description="Disordered" evidence="15">
    <location>
        <begin position="363"/>
        <end position="436"/>
    </location>
</feature>
<evidence type="ECO:0000256" key="15">
    <source>
        <dbReference type="SAM" id="MobiDB-lite"/>
    </source>
</evidence>
<feature type="domain" description="C2H2-type" evidence="17">
    <location>
        <begin position="79"/>
        <end position="107"/>
    </location>
</feature>
<dbReference type="EMBL" id="CAXLJL010000367">
    <property type="protein sequence ID" value="CAL5137011.1"/>
    <property type="molecule type" value="Genomic_DNA"/>
</dbReference>
<evidence type="ECO:0000256" key="8">
    <source>
        <dbReference type="ARBA" id="ARBA00022723"/>
    </source>
</evidence>
<dbReference type="Pfam" id="PF00569">
    <property type="entry name" value="ZZ"/>
    <property type="match status" value="1"/>
</dbReference>
<evidence type="ECO:0000256" key="4">
    <source>
        <dbReference type="ARBA" id="ARBA00010938"/>
    </source>
</evidence>
<comment type="similarity">
    <text evidence="4">Belongs to the KCMF1 family.</text>
</comment>
<dbReference type="SUPFAM" id="SSF57850">
    <property type="entry name" value="RING/U-box"/>
    <property type="match status" value="1"/>
</dbReference>
<dbReference type="AlphaFoldDB" id="A0AAV2TKQ9"/>
<dbReference type="PANTHER" id="PTHR12268">
    <property type="entry name" value="E3 UBIQUITIN-PROTEIN LIGASE KCMF1"/>
    <property type="match status" value="1"/>
</dbReference>
<gene>
    <name evidence="18" type="ORF">CDAUBV1_LOCUS11289</name>
</gene>
<keyword evidence="9" id="KW-0967">Endosome</keyword>
<dbReference type="GO" id="GO:0005764">
    <property type="term" value="C:lysosome"/>
    <property type="evidence" value="ECO:0007669"/>
    <property type="project" value="UniProtKB-SubCell"/>
</dbReference>
<name>A0AAV2TKQ9_CALDB</name>
<dbReference type="Pfam" id="PF05605">
    <property type="entry name" value="zf-Di19"/>
    <property type="match status" value="1"/>
</dbReference>
<feature type="compositionally biased region" description="Low complexity" evidence="15">
    <location>
        <begin position="246"/>
        <end position="261"/>
    </location>
</feature>
<dbReference type="GO" id="GO:0099536">
    <property type="term" value="P:synaptic signaling"/>
    <property type="evidence" value="ECO:0007669"/>
    <property type="project" value="TreeGrafter"/>
</dbReference>
<evidence type="ECO:0000256" key="11">
    <source>
        <dbReference type="ARBA" id="ARBA00022786"/>
    </source>
</evidence>
<organism evidence="18 19">
    <name type="scientific">Calicophoron daubneyi</name>
    <name type="common">Rumen fluke</name>
    <name type="synonym">Paramphistomum daubneyi</name>
    <dbReference type="NCBI Taxonomy" id="300641"/>
    <lineage>
        <taxon>Eukaryota</taxon>
        <taxon>Metazoa</taxon>
        <taxon>Spiralia</taxon>
        <taxon>Lophotrochozoa</taxon>
        <taxon>Platyhelminthes</taxon>
        <taxon>Trematoda</taxon>
        <taxon>Digenea</taxon>
        <taxon>Plagiorchiida</taxon>
        <taxon>Pronocephalata</taxon>
        <taxon>Paramphistomoidea</taxon>
        <taxon>Paramphistomidae</taxon>
        <taxon>Calicophoron</taxon>
    </lineage>
</organism>
<comment type="subcellular location">
    <subcellularLocation>
        <location evidence="3">Late endosome</location>
    </subcellularLocation>
    <subcellularLocation>
        <location evidence="2">Lysosome</location>
    </subcellularLocation>
</comment>
<reference evidence="18" key="1">
    <citation type="submission" date="2024-06" db="EMBL/GenBank/DDBJ databases">
        <authorList>
            <person name="Liu X."/>
            <person name="Lenzi L."/>
            <person name="Haldenby T S."/>
            <person name="Uol C."/>
        </authorList>
    </citation>
    <scope>NUCLEOTIDE SEQUENCE</scope>
</reference>
<keyword evidence="12" id="KW-0862">Zinc</keyword>
<dbReference type="InterPro" id="IPR043145">
    <property type="entry name" value="Znf_ZZ_sf"/>
</dbReference>
<dbReference type="PROSITE" id="PS50157">
    <property type="entry name" value="ZINC_FINGER_C2H2_2"/>
    <property type="match status" value="1"/>
</dbReference>
<feature type="region of interest" description="Disordered" evidence="15">
    <location>
        <begin position="246"/>
        <end position="278"/>
    </location>
</feature>
<dbReference type="GO" id="GO:0045202">
    <property type="term" value="C:synapse"/>
    <property type="evidence" value="ECO:0007669"/>
    <property type="project" value="GOC"/>
</dbReference>
<dbReference type="SMART" id="SM00355">
    <property type="entry name" value="ZnF_C2H2"/>
    <property type="match status" value="3"/>
</dbReference>
<sequence length="475" mass="51482">MSSKHDGVTCDACDQREFRLRRYKCLICFDYDLCGTCFDNHRETNRHSRSHPMQCLIPKGDRDIFYVGEPISEYSAESFTCPLCGQLGFTESSFSRHVFQKHLGQEDGEIEVLCPLCATHSDSDPNRQTRHLARHLMTAHQFSPPTDGDTIRPIESSPDEENGNSTDQGWSQRPNTRRIIPFLNSRPHRIQETPRTRASFINTRSARLQCLLDATTNQHSSYEAPLDLGSSLRSSTRLLSNSTVSRAANTTTGTTNRSSARIVLTPGQNSHNGGSGSPVLPASRPIQGTLTNSSAVLTDAGVTVGRISPVIPSPSGASMRDRAEHAKVTLLRGASTTNQASAEGSSDSTGLVLSDAVTTSVSCLPSGHNEANDKGESVRTSEPATDVTPQTAQCSLQGVSSQKSVCGDPTIKSVDSTKKQETAEQSSQPAHEASALIHASSPRDEFDEYWSTFISELAWTSLYTTQTGQSASLSN</sequence>
<dbReference type="GO" id="GO:0005886">
    <property type="term" value="C:plasma membrane"/>
    <property type="evidence" value="ECO:0007669"/>
    <property type="project" value="TreeGrafter"/>
</dbReference>
<dbReference type="GO" id="GO:0008270">
    <property type="term" value="F:zinc ion binding"/>
    <property type="evidence" value="ECO:0007669"/>
    <property type="project" value="UniProtKB-KW"/>
</dbReference>
<evidence type="ECO:0000256" key="5">
    <source>
        <dbReference type="ARBA" id="ARBA00012483"/>
    </source>
</evidence>
<keyword evidence="11" id="KW-0833">Ubl conjugation pathway</keyword>